<protein>
    <recommendedName>
        <fullName evidence="2">DDE Tnp4 domain-containing protein</fullName>
    </recommendedName>
</protein>
<dbReference type="OrthoDB" id="5406696at2759"/>
<dbReference type="VEuPathDB" id="FungiDB:H257_12326"/>
<evidence type="ECO:0008006" key="2">
    <source>
        <dbReference type="Google" id="ProtNLM"/>
    </source>
</evidence>
<dbReference type="EMBL" id="KI913153">
    <property type="protein sequence ID" value="ETV72560.1"/>
    <property type="molecule type" value="Genomic_DNA"/>
</dbReference>
<dbReference type="GeneID" id="20814322"/>
<dbReference type="RefSeq" id="XP_009837788.1">
    <property type="nucleotide sequence ID" value="XM_009839486.1"/>
</dbReference>
<reference evidence="1" key="1">
    <citation type="submission" date="2013-12" db="EMBL/GenBank/DDBJ databases">
        <title>The Genome Sequence of Aphanomyces astaci APO3.</title>
        <authorList>
            <consortium name="The Broad Institute Genomics Platform"/>
            <person name="Russ C."/>
            <person name="Tyler B."/>
            <person name="van West P."/>
            <person name="Dieguez-Uribeondo J."/>
            <person name="Young S.K."/>
            <person name="Zeng Q."/>
            <person name="Gargeya S."/>
            <person name="Fitzgerald M."/>
            <person name="Abouelleil A."/>
            <person name="Alvarado L."/>
            <person name="Chapman S.B."/>
            <person name="Gainer-Dewar J."/>
            <person name="Goldberg J."/>
            <person name="Griggs A."/>
            <person name="Gujja S."/>
            <person name="Hansen M."/>
            <person name="Howarth C."/>
            <person name="Imamovic A."/>
            <person name="Ireland A."/>
            <person name="Larimer J."/>
            <person name="McCowan C."/>
            <person name="Murphy C."/>
            <person name="Pearson M."/>
            <person name="Poon T.W."/>
            <person name="Priest M."/>
            <person name="Roberts A."/>
            <person name="Saif S."/>
            <person name="Shea T."/>
            <person name="Sykes S."/>
            <person name="Wortman J."/>
            <person name="Nusbaum C."/>
            <person name="Birren B."/>
        </authorList>
    </citation>
    <scope>NUCLEOTIDE SEQUENCE [LARGE SCALE GENOMIC DNA]</scope>
    <source>
        <strain evidence="1">APO3</strain>
    </source>
</reference>
<evidence type="ECO:0000313" key="1">
    <source>
        <dbReference type="EMBL" id="ETV72560.1"/>
    </source>
</evidence>
<organism evidence="1">
    <name type="scientific">Aphanomyces astaci</name>
    <name type="common">Crayfish plague agent</name>
    <dbReference type="NCBI Taxonomy" id="112090"/>
    <lineage>
        <taxon>Eukaryota</taxon>
        <taxon>Sar</taxon>
        <taxon>Stramenopiles</taxon>
        <taxon>Oomycota</taxon>
        <taxon>Saprolegniomycetes</taxon>
        <taxon>Saprolegniales</taxon>
        <taxon>Verrucalvaceae</taxon>
        <taxon>Aphanomyces</taxon>
    </lineage>
</organism>
<dbReference type="PANTHER" id="PTHR34615">
    <property type="entry name" value="PX DOMAIN-CONTAINING PROTEIN"/>
    <property type="match status" value="1"/>
</dbReference>
<name>W4FYL2_APHAT</name>
<dbReference type="PANTHER" id="PTHR34615:SF1">
    <property type="entry name" value="PX DOMAIN-CONTAINING PROTEIN"/>
    <property type="match status" value="1"/>
</dbReference>
<gene>
    <name evidence="1" type="ORF">H257_12326</name>
</gene>
<sequence length="276" mass="31076">MEDELRNDVSTRQQSITVQDLRDNRLAEGSKKGYLSGVRQVVPWLRESGRSGTKNPDGSINLDILATDQPSRTTTAGKMWPFRLVSSLMPLQSIKTQTGTIKPGGKQPLRYHQYQELCRASLTKLGAGFTHLFLTLSWNLMCRSRSTENVRVDHLSDEGDSIDNVASAPYPSGDYCFERLPAVVITSNRIRVHHDEALCILLGRLAFPVRFHTMSRTFGRSRSSLCEIFLHVVNYLYERWGSLLFFKKQKNINRYCAAVASKGAPLSNVFGFIDGT</sequence>
<accession>W4FYL2</accession>
<proteinExistence type="predicted"/>
<dbReference type="AlphaFoldDB" id="W4FYL2"/>